<dbReference type="Proteomes" id="UP000610456">
    <property type="component" value="Unassembled WGS sequence"/>
</dbReference>
<proteinExistence type="predicted"/>
<keyword evidence="2" id="KW-1185">Reference proteome</keyword>
<evidence type="ECO:0000313" key="2">
    <source>
        <dbReference type="Proteomes" id="UP000610456"/>
    </source>
</evidence>
<comment type="caution">
    <text evidence="1">The sequence shown here is derived from an EMBL/GenBank/DDBJ whole genome shotgun (WGS) entry which is preliminary data.</text>
</comment>
<reference evidence="1" key="1">
    <citation type="journal article" date="2014" name="Int. J. Syst. Evol. Microbiol.">
        <title>Complete genome sequence of Corynebacterium casei LMG S-19264T (=DSM 44701T), isolated from a smear-ripened cheese.</title>
        <authorList>
            <consortium name="US DOE Joint Genome Institute (JGI-PGF)"/>
            <person name="Walter F."/>
            <person name="Albersmeier A."/>
            <person name="Kalinowski J."/>
            <person name="Ruckert C."/>
        </authorList>
    </citation>
    <scope>NUCLEOTIDE SEQUENCE</scope>
    <source>
        <strain evidence="1">KCTC 12719</strain>
    </source>
</reference>
<dbReference type="AlphaFoldDB" id="A0A918SH23"/>
<protein>
    <submittedName>
        <fullName evidence="1">Uncharacterized protein</fullName>
    </submittedName>
</protein>
<evidence type="ECO:0000313" key="1">
    <source>
        <dbReference type="EMBL" id="GHA42348.1"/>
    </source>
</evidence>
<organism evidence="1 2">
    <name type="scientific">Salinimicrobium marinum</name>
    <dbReference type="NCBI Taxonomy" id="680283"/>
    <lineage>
        <taxon>Bacteria</taxon>
        <taxon>Pseudomonadati</taxon>
        <taxon>Bacteroidota</taxon>
        <taxon>Flavobacteriia</taxon>
        <taxon>Flavobacteriales</taxon>
        <taxon>Flavobacteriaceae</taxon>
        <taxon>Salinimicrobium</taxon>
    </lineage>
</organism>
<name>A0A918SH23_9FLAO</name>
<gene>
    <name evidence="1" type="ORF">GCM10007103_24580</name>
</gene>
<accession>A0A918SH23</accession>
<sequence>MVCLLAVGNLLVADPDIEEVRALSEKAPMNEDACEELLELLEPYNTSNPLLYGYKGIATMVKAKHVFNPFKRLSYFKQGKAMLAEAIEADPSNIELRYLRFSAQTKAPGFLGYNDFLDADRTFLIKVLPGIDHKGMKSKVKNFLLEAESTTVQEKEQIKKIKN</sequence>
<dbReference type="EMBL" id="BMXB01000010">
    <property type="protein sequence ID" value="GHA42348.1"/>
    <property type="molecule type" value="Genomic_DNA"/>
</dbReference>
<reference evidence="1" key="2">
    <citation type="submission" date="2020-09" db="EMBL/GenBank/DDBJ databases">
        <authorList>
            <person name="Sun Q."/>
            <person name="Kim S."/>
        </authorList>
    </citation>
    <scope>NUCLEOTIDE SEQUENCE</scope>
    <source>
        <strain evidence="1">KCTC 12719</strain>
    </source>
</reference>